<evidence type="ECO:0000256" key="5">
    <source>
        <dbReference type="ARBA" id="ARBA00022723"/>
    </source>
</evidence>
<feature type="domain" description="SAP" evidence="12">
    <location>
        <begin position="10"/>
        <end position="44"/>
    </location>
</feature>
<dbReference type="EMBL" id="BMAW01090536">
    <property type="protein sequence ID" value="GFS45431.1"/>
    <property type="molecule type" value="Genomic_DNA"/>
</dbReference>
<dbReference type="GO" id="GO:0000785">
    <property type="term" value="C:chromatin"/>
    <property type="evidence" value="ECO:0007669"/>
    <property type="project" value="TreeGrafter"/>
</dbReference>
<dbReference type="InterPro" id="IPR036361">
    <property type="entry name" value="SAP_dom_sf"/>
</dbReference>
<dbReference type="SUPFAM" id="SSF68906">
    <property type="entry name" value="SAP domain"/>
    <property type="match status" value="1"/>
</dbReference>
<sequence>MADSDLRNMILNFRVSDLQVLLGFAGRNKTGKKQELQGRALDLLKLKSPAVDMKVRELHNRRYNQTVRSSSYEMPERALNEAPVNPYEVHMNNNYGARCNPNVRPMPMHQGPSSSFPTSGQSYLPPPSNTNASQQYNMYENVRFKELPFYDILYILVHPSKLVTEAPDRFHESTLYFTLTAQQAQDVSLSRNANGYYECQIMLRFCLSDTSSEQEDNFPLNVSVKVNGKSAALPNPVPTNRPGVEPKRPSRPVNITALSKLSPTVTNSVTITWTSSYGRTYAAAIYIVRQLSSQILLQRLKNSGARNPEFTTAMIKEKLQQGQDAEIATTSLRGSLICPLGKIKMVLPCRAVTCTHLQCFDASLYIQMNEKKPKWICPVCDKPALYRTLTIDGLFVDIASKVPPDCTEVQFNEDGSWTPIIPIKGSTEGKKTVEKRPKKSSNPVEVVDISDSDSEEVWSYDLDSQAVKTTESTPTPPLPLSPKSLLFPTSEGNSESYSITLTQSSNPFAESLHMPSEIQNETSEPINLLPDLMSTHTDTSMPSTSSSSPGLNATSFLHLPFFNDGSYYSSASNPLPDQLGSVNGNQTAPFDFLSIFQIPEAESQKQKECEKKGTNCSPDVISLE</sequence>
<dbReference type="CDD" id="cd16790">
    <property type="entry name" value="SP-RING_PIAS"/>
    <property type="match status" value="1"/>
</dbReference>
<evidence type="ECO:0000259" key="14">
    <source>
        <dbReference type="PROSITE" id="PS51466"/>
    </source>
</evidence>
<dbReference type="GO" id="GO:0005634">
    <property type="term" value="C:nucleus"/>
    <property type="evidence" value="ECO:0007669"/>
    <property type="project" value="UniProtKB-SubCell"/>
</dbReference>
<dbReference type="Proteomes" id="UP000887013">
    <property type="component" value="Unassembled WGS sequence"/>
</dbReference>
<keyword evidence="6 10" id="KW-0863">Zinc-finger</keyword>
<keyword evidence="16" id="KW-1185">Reference proteome</keyword>
<dbReference type="InterPro" id="IPR023321">
    <property type="entry name" value="PINIT"/>
</dbReference>
<dbReference type="OrthoDB" id="10263264at2759"/>
<evidence type="ECO:0000256" key="11">
    <source>
        <dbReference type="SAM" id="MobiDB-lite"/>
    </source>
</evidence>
<comment type="similarity">
    <text evidence="3">Belongs to the PIAS family.</text>
</comment>
<protein>
    <recommendedName>
        <fullName evidence="17">E3 SUMO-protein ligase PIAS3</fullName>
    </recommendedName>
</protein>
<dbReference type="Gene3D" id="3.30.40.10">
    <property type="entry name" value="Zinc/RING finger domain, C3HC4 (zinc finger)"/>
    <property type="match status" value="1"/>
</dbReference>
<comment type="caution">
    <text evidence="15">The sequence shown here is derived from an EMBL/GenBank/DDBJ whole genome shotgun (WGS) entry which is preliminary data.</text>
</comment>
<keyword evidence="4" id="KW-0808">Transferase</keyword>
<reference evidence="15" key="1">
    <citation type="submission" date="2020-08" db="EMBL/GenBank/DDBJ databases">
        <title>Multicomponent nature underlies the extraordinary mechanical properties of spider dragline silk.</title>
        <authorList>
            <person name="Kono N."/>
            <person name="Nakamura H."/>
            <person name="Mori M."/>
            <person name="Yoshida Y."/>
            <person name="Ohtoshi R."/>
            <person name="Malay A.D."/>
            <person name="Moran D.A.P."/>
            <person name="Tomita M."/>
            <person name="Numata K."/>
            <person name="Arakawa K."/>
        </authorList>
    </citation>
    <scope>NUCLEOTIDE SEQUENCE</scope>
</reference>
<dbReference type="FunFam" id="2.60.120.780:FF:000001">
    <property type="entry name" value="E3 SUMO-protein ligase PIAS2 isoform X1"/>
    <property type="match status" value="1"/>
</dbReference>
<comment type="subcellular location">
    <subcellularLocation>
        <location evidence="1">Nucleus</location>
    </subcellularLocation>
</comment>
<feature type="compositionally biased region" description="Basic and acidic residues" evidence="11">
    <location>
        <begin position="603"/>
        <end position="613"/>
    </location>
</feature>
<dbReference type="Pfam" id="PF02891">
    <property type="entry name" value="zf-MIZ"/>
    <property type="match status" value="1"/>
</dbReference>
<gene>
    <name evidence="15" type="primary">PIAS1</name>
    <name evidence="15" type="ORF">NPIL_539371</name>
</gene>
<dbReference type="InterPro" id="IPR004181">
    <property type="entry name" value="Znf_MIZ"/>
</dbReference>
<dbReference type="Pfam" id="PF14324">
    <property type="entry name" value="PINIT"/>
    <property type="match status" value="1"/>
</dbReference>
<keyword evidence="5" id="KW-0479">Metal-binding</keyword>
<keyword evidence="7" id="KW-0833">Ubl conjugation pathway</keyword>
<evidence type="ECO:0000256" key="3">
    <source>
        <dbReference type="ARBA" id="ARBA00005383"/>
    </source>
</evidence>
<dbReference type="GO" id="GO:0061665">
    <property type="term" value="F:SUMO ligase activity"/>
    <property type="evidence" value="ECO:0007669"/>
    <property type="project" value="TreeGrafter"/>
</dbReference>
<feature type="region of interest" description="Disordered" evidence="11">
    <location>
        <begin position="603"/>
        <end position="624"/>
    </location>
</feature>
<proteinExistence type="inferred from homology"/>
<dbReference type="PROSITE" id="PS51044">
    <property type="entry name" value="ZF_SP_RING"/>
    <property type="match status" value="1"/>
</dbReference>
<dbReference type="GO" id="GO:0016925">
    <property type="term" value="P:protein sumoylation"/>
    <property type="evidence" value="ECO:0007669"/>
    <property type="project" value="TreeGrafter"/>
</dbReference>
<evidence type="ECO:0000256" key="9">
    <source>
        <dbReference type="ARBA" id="ARBA00023242"/>
    </source>
</evidence>
<accession>A0A8X6IGY3</accession>
<evidence type="ECO:0000256" key="6">
    <source>
        <dbReference type="ARBA" id="ARBA00022771"/>
    </source>
</evidence>
<dbReference type="SMART" id="SM00513">
    <property type="entry name" value="SAP"/>
    <property type="match status" value="1"/>
</dbReference>
<evidence type="ECO:0000256" key="8">
    <source>
        <dbReference type="ARBA" id="ARBA00022833"/>
    </source>
</evidence>
<dbReference type="InterPro" id="IPR003034">
    <property type="entry name" value="SAP_dom"/>
</dbReference>
<evidence type="ECO:0000256" key="10">
    <source>
        <dbReference type="PROSITE-ProRule" id="PRU00452"/>
    </source>
</evidence>
<feature type="region of interest" description="Disordered" evidence="11">
    <location>
        <begin position="423"/>
        <end position="446"/>
    </location>
</feature>
<evidence type="ECO:0000259" key="12">
    <source>
        <dbReference type="PROSITE" id="PS50800"/>
    </source>
</evidence>
<dbReference type="GO" id="GO:0008270">
    <property type="term" value="F:zinc ion binding"/>
    <property type="evidence" value="ECO:0007669"/>
    <property type="project" value="UniProtKB-KW"/>
</dbReference>
<keyword evidence="9" id="KW-0539">Nucleus</keyword>
<dbReference type="PANTHER" id="PTHR10782:SF94">
    <property type="entry name" value="SUPPRESSOR OF VARIEGATION 2-10, ISOFORM I"/>
    <property type="match status" value="1"/>
</dbReference>
<dbReference type="InterPro" id="IPR038654">
    <property type="entry name" value="PINIT_sf"/>
</dbReference>
<dbReference type="AlphaFoldDB" id="A0A8X6IGY3"/>
<evidence type="ECO:0008006" key="17">
    <source>
        <dbReference type="Google" id="ProtNLM"/>
    </source>
</evidence>
<keyword evidence="8" id="KW-0862">Zinc</keyword>
<name>A0A8X6IGY3_NEPPI</name>
<dbReference type="PANTHER" id="PTHR10782">
    <property type="entry name" value="ZINC FINGER MIZ DOMAIN-CONTAINING PROTEIN"/>
    <property type="match status" value="1"/>
</dbReference>
<feature type="region of interest" description="Disordered" evidence="11">
    <location>
        <begin position="231"/>
        <end position="251"/>
    </location>
</feature>
<comment type="pathway">
    <text evidence="2">Protein modification; protein sumoylation.</text>
</comment>
<dbReference type="PROSITE" id="PS51466">
    <property type="entry name" value="PINIT"/>
    <property type="match status" value="1"/>
</dbReference>
<feature type="region of interest" description="Disordered" evidence="11">
    <location>
        <begin position="107"/>
        <end position="131"/>
    </location>
</feature>
<evidence type="ECO:0000256" key="1">
    <source>
        <dbReference type="ARBA" id="ARBA00004123"/>
    </source>
</evidence>
<dbReference type="GO" id="GO:0003712">
    <property type="term" value="F:transcription coregulator activity"/>
    <property type="evidence" value="ECO:0007669"/>
    <property type="project" value="TreeGrafter"/>
</dbReference>
<dbReference type="InterPro" id="IPR013083">
    <property type="entry name" value="Znf_RING/FYVE/PHD"/>
</dbReference>
<dbReference type="Gene3D" id="1.10.720.30">
    <property type="entry name" value="SAP domain"/>
    <property type="match status" value="1"/>
</dbReference>
<evidence type="ECO:0000256" key="7">
    <source>
        <dbReference type="ARBA" id="ARBA00022786"/>
    </source>
</evidence>
<evidence type="ECO:0000256" key="4">
    <source>
        <dbReference type="ARBA" id="ARBA00022679"/>
    </source>
</evidence>
<evidence type="ECO:0000256" key="2">
    <source>
        <dbReference type="ARBA" id="ARBA00004718"/>
    </source>
</evidence>
<dbReference type="GO" id="GO:0006357">
    <property type="term" value="P:regulation of transcription by RNA polymerase II"/>
    <property type="evidence" value="ECO:0007669"/>
    <property type="project" value="TreeGrafter"/>
</dbReference>
<dbReference type="Gene3D" id="2.60.120.780">
    <property type="entry name" value="PINIT domain"/>
    <property type="match status" value="1"/>
</dbReference>
<evidence type="ECO:0000313" key="15">
    <source>
        <dbReference type="EMBL" id="GFS45431.1"/>
    </source>
</evidence>
<dbReference type="PROSITE" id="PS50800">
    <property type="entry name" value="SAP"/>
    <property type="match status" value="1"/>
</dbReference>
<feature type="compositionally biased region" description="Polar residues" evidence="11">
    <location>
        <begin position="111"/>
        <end position="122"/>
    </location>
</feature>
<organism evidence="15 16">
    <name type="scientific">Nephila pilipes</name>
    <name type="common">Giant wood spider</name>
    <name type="synonym">Nephila maculata</name>
    <dbReference type="NCBI Taxonomy" id="299642"/>
    <lineage>
        <taxon>Eukaryota</taxon>
        <taxon>Metazoa</taxon>
        <taxon>Ecdysozoa</taxon>
        <taxon>Arthropoda</taxon>
        <taxon>Chelicerata</taxon>
        <taxon>Arachnida</taxon>
        <taxon>Araneae</taxon>
        <taxon>Araneomorphae</taxon>
        <taxon>Entelegynae</taxon>
        <taxon>Araneoidea</taxon>
        <taxon>Nephilidae</taxon>
        <taxon>Nephila</taxon>
    </lineage>
</organism>
<feature type="domain" description="SP-RING-type" evidence="13">
    <location>
        <begin position="323"/>
        <end position="408"/>
    </location>
</feature>
<feature type="domain" description="PINIT" evidence="14">
    <location>
        <begin position="126"/>
        <end position="291"/>
    </location>
</feature>
<evidence type="ECO:0000313" key="16">
    <source>
        <dbReference type="Proteomes" id="UP000887013"/>
    </source>
</evidence>
<evidence type="ECO:0000259" key="13">
    <source>
        <dbReference type="PROSITE" id="PS51044"/>
    </source>
</evidence>
<dbReference type="FunFam" id="1.10.720.30:FF:000001">
    <property type="entry name" value="E3 SUMO-protein ligase PIAS2 isoform 1"/>
    <property type="match status" value="1"/>
</dbReference>